<proteinExistence type="predicted"/>
<accession>A0A914M0U0</accession>
<keyword evidence="1" id="KW-1185">Reference proteome</keyword>
<sequence>MPPKNQQQNQAASQNSHDNQFVDLIRLLNLPLLLMNKIEENTPSDKTVHRGKLDKKYCQKEYSRRQLAQFLSLYHFVVNHFVQQLYNNFVWAVLNE</sequence>
<name>A0A914M0U0_MELIC</name>
<evidence type="ECO:0000313" key="2">
    <source>
        <dbReference type="WBParaSite" id="Minc3s00874g18344"/>
    </source>
</evidence>
<dbReference type="AlphaFoldDB" id="A0A914M0U0"/>
<reference evidence="2" key="1">
    <citation type="submission" date="2022-11" db="UniProtKB">
        <authorList>
            <consortium name="WormBaseParasite"/>
        </authorList>
    </citation>
    <scope>IDENTIFICATION</scope>
</reference>
<organism evidence="1 2">
    <name type="scientific">Meloidogyne incognita</name>
    <name type="common">Southern root-knot nematode worm</name>
    <name type="synonym">Oxyuris incognita</name>
    <dbReference type="NCBI Taxonomy" id="6306"/>
    <lineage>
        <taxon>Eukaryota</taxon>
        <taxon>Metazoa</taxon>
        <taxon>Ecdysozoa</taxon>
        <taxon>Nematoda</taxon>
        <taxon>Chromadorea</taxon>
        <taxon>Rhabditida</taxon>
        <taxon>Tylenchina</taxon>
        <taxon>Tylenchomorpha</taxon>
        <taxon>Tylenchoidea</taxon>
        <taxon>Meloidogynidae</taxon>
        <taxon>Meloidogyninae</taxon>
        <taxon>Meloidogyne</taxon>
        <taxon>Meloidogyne incognita group</taxon>
    </lineage>
</organism>
<evidence type="ECO:0000313" key="1">
    <source>
        <dbReference type="Proteomes" id="UP000887563"/>
    </source>
</evidence>
<dbReference type="Proteomes" id="UP000887563">
    <property type="component" value="Unplaced"/>
</dbReference>
<dbReference type="WBParaSite" id="Minc3s00874g18344">
    <property type="protein sequence ID" value="Minc3s00874g18344"/>
    <property type="gene ID" value="Minc3s00874g18344"/>
</dbReference>
<protein>
    <submittedName>
        <fullName evidence="2">Uncharacterized protein</fullName>
    </submittedName>
</protein>